<dbReference type="PANTHER" id="PTHR46558">
    <property type="entry name" value="TRACRIPTIONAL REGULATORY PROTEIN-RELATED-RELATED"/>
    <property type="match status" value="1"/>
</dbReference>
<reference evidence="4 5" key="1">
    <citation type="submission" date="2007-01" db="EMBL/GenBank/DDBJ databases">
        <authorList>
            <person name="Haygood M."/>
            <person name="Podell S."/>
            <person name="Anderson C."/>
            <person name="Hopkinson B."/>
            <person name="Roe K."/>
            <person name="Barbeau K."/>
            <person name="Gaasterland T."/>
            <person name="Ferriera S."/>
            <person name="Johnson J."/>
            <person name="Kravitz S."/>
            <person name="Beeson K."/>
            <person name="Sutton G."/>
            <person name="Rogers Y.-H."/>
            <person name="Friedman R."/>
            <person name="Frazier M."/>
            <person name="Venter J.C."/>
        </authorList>
    </citation>
    <scope>NUCLEOTIDE SEQUENCE [LARGE SCALE GENOMIC DNA]</scope>
    <source>
        <strain evidence="4 5">ATCC 23134</strain>
    </source>
</reference>
<evidence type="ECO:0000259" key="3">
    <source>
        <dbReference type="PROSITE" id="PS50943"/>
    </source>
</evidence>
<dbReference type="SUPFAM" id="SSF47413">
    <property type="entry name" value="lambda repressor-like DNA-binding domains"/>
    <property type="match status" value="1"/>
</dbReference>
<dbReference type="AlphaFoldDB" id="A1ZEI8"/>
<keyword evidence="1" id="KW-0238">DNA-binding</keyword>
<dbReference type="CDD" id="cd00093">
    <property type="entry name" value="HTH_XRE"/>
    <property type="match status" value="1"/>
</dbReference>
<dbReference type="GO" id="GO:0003677">
    <property type="term" value="F:DNA binding"/>
    <property type="evidence" value="ECO:0007669"/>
    <property type="project" value="UniProtKB-KW"/>
</dbReference>
<dbReference type="InterPro" id="IPR001387">
    <property type="entry name" value="Cro/C1-type_HTH"/>
</dbReference>
<gene>
    <name evidence="4" type="ORF">M23134_07347</name>
</gene>
<name>A1ZEI8_MICM2</name>
<dbReference type="Proteomes" id="UP000004095">
    <property type="component" value="Unassembled WGS sequence"/>
</dbReference>
<protein>
    <submittedName>
        <fullName evidence="4">Helix-turn-helix domain protein</fullName>
    </submittedName>
</protein>
<evidence type="ECO:0000256" key="1">
    <source>
        <dbReference type="ARBA" id="ARBA00023125"/>
    </source>
</evidence>
<evidence type="ECO:0000313" key="4">
    <source>
        <dbReference type="EMBL" id="EAY30940.1"/>
    </source>
</evidence>
<dbReference type="InterPro" id="IPR010982">
    <property type="entry name" value="Lambda_DNA-bd_dom_sf"/>
</dbReference>
<evidence type="ECO:0000313" key="5">
    <source>
        <dbReference type="Proteomes" id="UP000004095"/>
    </source>
</evidence>
<organism evidence="4 5">
    <name type="scientific">Microscilla marina ATCC 23134</name>
    <dbReference type="NCBI Taxonomy" id="313606"/>
    <lineage>
        <taxon>Bacteria</taxon>
        <taxon>Pseudomonadati</taxon>
        <taxon>Bacteroidota</taxon>
        <taxon>Cytophagia</taxon>
        <taxon>Cytophagales</taxon>
        <taxon>Microscillaceae</taxon>
        <taxon>Microscilla</taxon>
    </lineage>
</organism>
<feature type="domain" description="HTH cro/C1-type" evidence="3">
    <location>
        <begin position="10"/>
        <end position="65"/>
    </location>
</feature>
<dbReference type="OrthoDB" id="1357763at2"/>
<accession>A1ZEI8</accession>
<dbReference type="PANTHER" id="PTHR46558:SF11">
    <property type="entry name" value="HTH-TYPE TRANSCRIPTIONAL REGULATOR XRE"/>
    <property type="match status" value="1"/>
</dbReference>
<dbReference type="PROSITE" id="PS50943">
    <property type="entry name" value="HTH_CROC1"/>
    <property type="match status" value="1"/>
</dbReference>
<dbReference type="Gene3D" id="1.10.260.40">
    <property type="entry name" value="lambda repressor-like DNA-binding domains"/>
    <property type="match status" value="1"/>
</dbReference>
<comment type="caution">
    <text evidence="4">The sequence shown here is derived from an EMBL/GenBank/DDBJ whole genome shotgun (WGS) entry which is preliminary data.</text>
</comment>
<feature type="coiled-coil region" evidence="2">
    <location>
        <begin position="86"/>
        <end position="113"/>
    </location>
</feature>
<proteinExistence type="predicted"/>
<keyword evidence="2" id="KW-0175">Coiled coil</keyword>
<evidence type="ECO:0000256" key="2">
    <source>
        <dbReference type="SAM" id="Coils"/>
    </source>
</evidence>
<keyword evidence="5" id="KW-1185">Reference proteome</keyword>
<dbReference type="Pfam" id="PF01381">
    <property type="entry name" value="HTH_3"/>
    <property type="match status" value="1"/>
</dbReference>
<dbReference type="RefSeq" id="WP_002694082.1">
    <property type="nucleotide sequence ID" value="NZ_AAWS01000004.1"/>
</dbReference>
<dbReference type="EMBL" id="AAWS01000004">
    <property type="protein sequence ID" value="EAY30940.1"/>
    <property type="molecule type" value="Genomic_DNA"/>
</dbReference>
<dbReference type="SMART" id="SM00530">
    <property type="entry name" value="HTH_XRE"/>
    <property type="match status" value="1"/>
</dbReference>
<sequence>MEKKELLKIVKQLRKSHGFTQQQMATKLGWGKQSYERLENGRTQAFDLDEITSIAQIFQLTATEMMEYHAPHGQVKTLLKEGIALFRESSQLFQEAQQKIDEAERLLNNLETKEA</sequence>